<keyword evidence="2" id="KW-1185">Reference proteome</keyword>
<name>A0A171KST4_9BURK</name>
<organism evidence="1 2">
    <name type="scientific">Kerstersia gyiorum</name>
    <dbReference type="NCBI Taxonomy" id="206506"/>
    <lineage>
        <taxon>Bacteria</taxon>
        <taxon>Pseudomonadati</taxon>
        <taxon>Pseudomonadota</taxon>
        <taxon>Betaproteobacteria</taxon>
        <taxon>Burkholderiales</taxon>
        <taxon>Alcaligenaceae</taxon>
        <taxon>Kerstersia</taxon>
    </lineage>
</organism>
<reference evidence="1 2" key="1">
    <citation type="submission" date="2015-04" db="EMBL/GenBank/DDBJ databases">
        <title>Genome sequence of Kerstersia gyiorum CG1.</title>
        <authorList>
            <person name="Greninger A.L."/>
            <person name="Kozyreva V."/>
            <person name="Chaturvedi V."/>
        </authorList>
    </citation>
    <scope>NUCLEOTIDE SEQUENCE [LARGE SCALE GENOMIC DNA]</scope>
    <source>
        <strain evidence="1 2">CG1</strain>
    </source>
</reference>
<evidence type="ECO:0000313" key="2">
    <source>
        <dbReference type="Proteomes" id="UP000078084"/>
    </source>
</evidence>
<proteinExistence type="predicted"/>
<dbReference type="AlphaFoldDB" id="A0A171KST4"/>
<gene>
    <name evidence="1" type="ORF">AAV32_08250</name>
</gene>
<dbReference type="EMBL" id="LBNE01000004">
    <property type="protein sequence ID" value="KKO71951.1"/>
    <property type="molecule type" value="Genomic_DNA"/>
</dbReference>
<accession>A0A171KST4</accession>
<evidence type="ECO:0000313" key="1">
    <source>
        <dbReference type="EMBL" id="KKO71951.1"/>
    </source>
</evidence>
<comment type="caution">
    <text evidence="1">The sequence shown here is derived from an EMBL/GenBank/DDBJ whole genome shotgun (WGS) entry which is preliminary data.</text>
</comment>
<dbReference type="GeneID" id="99727158"/>
<dbReference type="Proteomes" id="UP000078084">
    <property type="component" value="Unassembled WGS sequence"/>
</dbReference>
<protein>
    <submittedName>
        <fullName evidence="1">Uncharacterized protein</fullName>
    </submittedName>
</protein>
<dbReference type="RefSeq" id="WP_068370264.1">
    <property type="nucleotide sequence ID" value="NZ_CP033936.1"/>
</dbReference>
<sequence length="65" mass="7067">MNKPFEPQRQYHARLLEEGRTRMPGGFLTAKASAALDALTVDGMSKSAVINAALIEYAKKCGKTL</sequence>